<dbReference type="AlphaFoldDB" id="A0A2Z3GYD9"/>
<reference evidence="1 2" key="1">
    <citation type="submission" date="2018-01" db="EMBL/GenBank/DDBJ databases">
        <title>G. obscuriglobus.</title>
        <authorList>
            <person name="Franke J."/>
            <person name="Blomberg W."/>
            <person name="Selmecki A."/>
        </authorList>
    </citation>
    <scope>NUCLEOTIDE SEQUENCE [LARGE SCALE GENOMIC DNA]</scope>
    <source>
        <strain evidence="1 2">DSM 5831</strain>
    </source>
</reference>
<name>A0A2Z3GYD9_9BACT</name>
<dbReference type="EMBL" id="CP025958">
    <property type="protein sequence ID" value="AWM37062.1"/>
    <property type="molecule type" value="Genomic_DNA"/>
</dbReference>
<proteinExistence type="predicted"/>
<keyword evidence="2" id="KW-1185">Reference proteome</keyword>
<accession>A0A2Z3GYD9</accession>
<protein>
    <submittedName>
        <fullName evidence="1">Uncharacterized protein</fullName>
    </submittedName>
</protein>
<dbReference type="Proteomes" id="UP000245802">
    <property type="component" value="Chromosome"/>
</dbReference>
<gene>
    <name evidence="1" type="ORF">C1280_08525</name>
</gene>
<evidence type="ECO:0000313" key="2">
    <source>
        <dbReference type="Proteomes" id="UP000245802"/>
    </source>
</evidence>
<sequence length="70" mass="7939">MQHYKEGYPTAEELELGDDEEMCRTPGREAVLHGEMTGQDLHHAIMKAFSLDTELDVGIHGVWRKKLSEA</sequence>
<organism evidence="1 2">
    <name type="scientific">Gemmata obscuriglobus</name>
    <dbReference type="NCBI Taxonomy" id="114"/>
    <lineage>
        <taxon>Bacteria</taxon>
        <taxon>Pseudomonadati</taxon>
        <taxon>Planctomycetota</taxon>
        <taxon>Planctomycetia</taxon>
        <taxon>Gemmatales</taxon>
        <taxon>Gemmataceae</taxon>
        <taxon>Gemmata</taxon>
    </lineage>
</organism>
<evidence type="ECO:0000313" key="1">
    <source>
        <dbReference type="EMBL" id="AWM37062.1"/>
    </source>
</evidence>
<dbReference type="KEGG" id="gog:C1280_08525"/>